<keyword evidence="8 9" id="KW-0238">DNA-binding</keyword>
<dbReference type="InterPro" id="IPR001238">
    <property type="entry name" value="DNA-binding_RecF"/>
</dbReference>
<accession>A0A1I1E4K4</accession>
<dbReference type="AlphaFoldDB" id="A0A1I1E4K4"/>
<dbReference type="InterPro" id="IPR027417">
    <property type="entry name" value="P-loop_NTPase"/>
</dbReference>
<evidence type="ECO:0000256" key="3">
    <source>
        <dbReference type="ARBA" id="ARBA00020170"/>
    </source>
</evidence>
<proteinExistence type="inferred from homology"/>
<dbReference type="PANTHER" id="PTHR32182">
    <property type="entry name" value="DNA REPLICATION AND REPAIR PROTEIN RECF"/>
    <property type="match status" value="1"/>
</dbReference>
<evidence type="ECO:0000256" key="6">
    <source>
        <dbReference type="ARBA" id="ARBA00022741"/>
    </source>
</evidence>
<gene>
    <name evidence="9" type="primary">recF</name>
    <name evidence="12" type="ORF">SAMN05421780_101624</name>
</gene>
<dbReference type="GO" id="GO:0006260">
    <property type="term" value="P:DNA replication"/>
    <property type="evidence" value="ECO:0007669"/>
    <property type="project" value="UniProtKB-UniRule"/>
</dbReference>
<dbReference type="Gene3D" id="1.20.1050.90">
    <property type="entry name" value="RecF/RecN/SMC, N-terminal domain"/>
    <property type="match status" value="1"/>
</dbReference>
<comment type="similarity">
    <text evidence="2 9 10">Belongs to the RecF family.</text>
</comment>
<keyword evidence="9 10" id="KW-0742">SOS response</keyword>
<dbReference type="OrthoDB" id="9803889at2"/>
<feature type="binding site" evidence="9">
    <location>
        <begin position="30"/>
        <end position="37"/>
    </location>
    <ligand>
        <name>ATP</name>
        <dbReference type="ChEBI" id="CHEBI:30616"/>
    </ligand>
</feature>
<evidence type="ECO:0000313" key="13">
    <source>
        <dbReference type="Proteomes" id="UP000199514"/>
    </source>
</evidence>
<dbReference type="GO" id="GO:0009432">
    <property type="term" value="P:SOS response"/>
    <property type="evidence" value="ECO:0007669"/>
    <property type="project" value="UniProtKB-UniRule"/>
</dbReference>
<keyword evidence="9 10" id="KW-0227">DNA damage</keyword>
<dbReference type="STRING" id="927664.SAMN05421780_101624"/>
<dbReference type="HAMAP" id="MF_00365">
    <property type="entry name" value="RecF"/>
    <property type="match status" value="1"/>
</dbReference>
<dbReference type="InterPro" id="IPR003395">
    <property type="entry name" value="RecF/RecN/SMC_N"/>
</dbReference>
<dbReference type="GO" id="GO:0003697">
    <property type="term" value="F:single-stranded DNA binding"/>
    <property type="evidence" value="ECO:0007669"/>
    <property type="project" value="UniProtKB-UniRule"/>
</dbReference>
<protein>
    <recommendedName>
        <fullName evidence="3 9">DNA replication and repair protein RecF</fullName>
    </recommendedName>
</protein>
<dbReference type="GO" id="GO:0006302">
    <property type="term" value="P:double-strand break repair"/>
    <property type="evidence" value="ECO:0007669"/>
    <property type="project" value="TreeGrafter"/>
</dbReference>
<dbReference type="Proteomes" id="UP000199514">
    <property type="component" value="Unassembled WGS sequence"/>
</dbReference>
<keyword evidence="6 9" id="KW-0547">Nucleotide-binding</keyword>
<keyword evidence="4 9" id="KW-0963">Cytoplasm</keyword>
<keyword evidence="13" id="KW-1185">Reference proteome</keyword>
<evidence type="ECO:0000256" key="8">
    <source>
        <dbReference type="ARBA" id="ARBA00023125"/>
    </source>
</evidence>
<dbReference type="Gene3D" id="3.40.50.300">
    <property type="entry name" value="P-loop containing nucleotide triphosphate hydrolases"/>
    <property type="match status" value="1"/>
</dbReference>
<keyword evidence="5 9" id="KW-0235">DNA replication</keyword>
<keyword evidence="9 10" id="KW-0234">DNA repair</keyword>
<evidence type="ECO:0000313" key="12">
    <source>
        <dbReference type="EMBL" id="SFB82044.1"/>
    </source>
</evidence>
<comment type="subcellular location">
    <subcellularLocation>
        <location evidence="1 9 10">Cytoplasm</location>
    </subcellularLocation>
</comment>
<dbReference type="PROSITE" id="PS00618">
    <property type="entry name" value="RECF_2"/>
    <property type="match status" value="1"/>
</dbReference>
<name>A0A1I1E4K4_9BACT</name>
<dbReference type="InterPro" id="IPR018078">
    <property type="entry name" value="DNA-binding_RecF_CS"/>
</dbReference>
<evidence type="ECO:0000259" key="11">
    <source>
        <dbReference type="Pfam" id="PF02463"/>
    </source>
</evidence>
<organism evidence="12 13">
    <name type="scientific">Flexibacter flexilis DSM 6793</name>
    <dbReference type="NCBI Taxonomy" id="927664"/>
    <lineage>
        <taxon>Bacteria</taxon>
        <taxon>Pseudomonadati</taxon>
        <taxon>Bacteroidota</taxon>
        <taxon>Cytophagia</taxon>
        <taxon>Cytophagales</taxon>
        <taxon>Flexibacteraceae</taxon>
        <taxon>Flexibacter</taxon>
    </lineage>
</organism>
<evidence type="ECO:0000256" key="9">
    <source>
        <dbReference type="HAMAP-Rule" id="MF_00365"/>
    </source>
</evidence>
<dbReference type="NCBIfam" id="TIGR00611">
    <property type="entry name" value="recf"/>
    <property type="match status" value="1"/>
</dbReference>
<dbReference type="Pfam" id="PF02463">
    <property type="entry name" value="SMC_N"/>
    <property type="match status" value="1"/>
</dbReference>
<evidence type="ECO:0000256" key="4">
    <source>
        <dbReference type="ARBA" id="ARBA00022490"/>
    </source>
</evidence>
<dbReference type="GO" id="GO:0000731">
    <property type="term" value="P:DNA synthesis involved in DNA repair"/>
    <property type="evidence" value="ECO:0007669"/>
    <property type="project" value="TreeGrafter"/>
</dbReference>
<sequence length="369" mass="42951">MYLESLELLYFKNYEECRLSFSPHINCLTGENGSGKTNLLDAIYYLSLTKSAFHKTDLPNIRQGHDFFMIHGDFVDTAQKHAVRCAYSLVEKKILSCNTIPYERITEHIGRFPVVLIAPDDTQVIREGSEERRKFFDGIIAQTDNHYLHNLLAYNHYLLQRNSLLKQFAERHYFDRDLLEAYSAPLLELAEKIYHKRQDFLQKFEPLFQKHYARLTQSREIVRLSYESQWQAENPTTDFWAALGKDAQLQRSTHGIHRDDYVFQINDFSLKKYGSQGQQKSYLIALKLAQFEAIEAATGHKPILLLDDIFDKLDELRIGQLLQMVADSFFGQIFITDARPERSRALLAHLGEKARFFGVHEGFVQGENL</sequence>
<evidence type="ECO:0000256" key="5">
    <source>
        <dbReference type="ARBA" id="ARBA00022705"/>
    </source>
</evidence>
<keyword evidence="7 9" id="KW-0067">ATP-binding</keyword>
<dbReference type="InterPro" id="IPR042174">
    <property type="entry name" value="RecF_2"/>
</dbReference>
<evidence type="ECO:0000256" key="1">
    <source>
        <dbReference type="ARBA" id="ARBA00004496"/>
    </source>
</evidence>
<feature type="domain" description="RecF/RecN/SMC N-terminal" evidence="11">
    <location>
        <begin position="2"/>
        <end position="59"/>
    </location>
</feature>
<dbReference type="PANTHER" id="PTHR32182:SF0">
    <property type="entry name" value="DNA REPLICATION AND REPAIR PROTEIN RECF"/>
    <property type="match status" value="1"/>
</dbReference>
<dbReference type="EMBL" id="FOLE01000001">
    <property type="protein sequence ID" value="SFB82044.1"/>
    <property type="molecule type" value="Genomic_DNA"/>
</dbReference>
<evidence type="ECO:0000256" key="7">
    <source>
        <dbReference type="ARBA" id="ARBA00022840"/>
    </source>
</evidence>
<comment type="function">
    <text evidence="9 10">The RecF protein is involved in DNA metabolism; it is required for DNA replication and normal SOS inducibility. RecF binds preferentially to single-stranded, linear DNA. It also seems to bind ATP.</text>
</comment>
<dbReference type="SUPFAM" id="SSF52540">
    <property type="entry name" value="P-loop containing nucleoside triphosphate hydrolases"/>
    <property type="match status" value="1"/>
</dbReference>
<evidence type="ECO:0000256" key="10">
    <source>
        <dbReference type="RuleBase" id="RU000578"/>
    </source>
</evidence>
<dbReference type="GO" id="GO:0005737">
    <property type="term" value="C:cytoplasm"/>
    <property type="evidence" value="ECO:0007669"/>
    <property type="project" value="UniProtKB-SubCell"/>
</dbReference>
<dbReference type="RefSeq" id="WP_091507110.1">
    <property type="nucleotide sequence ID" value="NZ_FOLE01000001.1"/>
</dbReference>
<dbReference type="GO" id="GO:0005524">
    <property type="term" value="F:ATP binding"/>
    <property type="evidence" value="ECO:0007669"/>
    <property type="project" value="UniProtKB-UniRule"/>
</dbReference>
<evidence type="ECO:0000256" key="2">
    <source>
        <dbReference type="ARBA" id="ARBA00008016"/>
    </source>
</evidence>
<reference evidence="12 13" key="1">
    <citation type="submission" date="2016-10" db="EMBL/GenBank/DDBJ databases">
        <authorList>
            <person name="de Groot N.N."/>
        </authorList>
    </citation>
    <scope>NUCLEOTIDE SEQUENCE [LARGE SCALE GENOMIC DNA]</scope>
    <source>
        <strain evidence="12 13">DSM 6793</strain>
    </source>
</reference>